<keyword evidence="1" id="KW-1133">Transmembrane helix</keyword>
<dbReference type="RefSeq" id="WP_063670100.1">
    <property type="nucleotide sequence ID" value="NZ_CP014841.1"/>
</dbReference>
<feature type="transmembrane region" description="Helical" evidence="1">
    <location>
        <begin position="298"/>
        <end position="321"/>
    </location>
</feature>
<sequence length="323" mass="34045">MLRVEHVHLLLALFMAYAGWRNLREREAWRGAFWLILAALFGTGGAVLDATHAGHPLPARLAGATVIVLALIAPKLGHRRPEEETTPTQRAASAARLGHRLFLPALLIPLVTVGVALGGAKLQWHGWQLFDPVQMTLTGLALACVLALFAAAAVTREAPSLGLLEGRRLLDTMGWAALLPVLLAALGQVFTRSGVGDAIAQLTTDWLPAGSAIACLLAYGLGMVVFTVIMGNAFAAFPVMTAGIGLPLLVHRYGANPATLGALGMLCGYCGTLLTPMAANFNLVPAALLELRSPYGVIRAQVVTALVLLAVNLALMALLVFRH</sequence>
<feature type="transmembrane region" description="Helical" evidence="1">
    <location>
        <begin position="174"/>
        <end position="191"/>
    </location>
</feature>
<name>A0A161JWZ1_9GAMM</name>
<protein>
    <recommendedName>
        <fullName evidence="4">Permease</fullName>
    </recommendedName>
</protein>
<evidence type="ECO:0008006" key="4">
    <source>
        <dbReference type="Google" id="ProtNLM"/>
    </source>
</evidence>
<dbReference type="PATRIC" id="fig|445710.3.peg.309"/>
<feature type="transmembrane region" description="Helical" evidence="1">
    <location>
        <begin position="97"/>
        <end position="120"/>
    </location>
</feature>
<dbReference type="EMBL" id="CP014841">
    <property type="protein sequence ID" value="AND67765.1"/>
    <property type="molecule type" value="Genomic_DNA"/>
</dbReference>
<gene>
    <name evidence="2" type="ORF">ATSB10_03110</name>
</gene>
<keyword evidence="3" id="KW-1185">Reference proteome</keyword>
<evidence type="ECO:0000313" key="2">
    <source>
        <dbReference type="EMBL" id="AND67765.1"/>
    </source>
</evidence>
<evidence type="ECO:0000313" key="3">
    <source>
        <dbReference type="Proteomes" id="UP000077255"/>
    </source>
</evidence>
<dbReference type="AlphaFoldDB" id="A0A161JWZ1"/>
<evidence type="ECO:0000256" key="1">
    <source>
        <dbReference type="SAM" id="Phobius"/>
    </source>
</evidence>
<feature type="transmembrane region" description="Helical" evidence="1">
    <location>
        <begin position="132"/>
        <end position="154"/>
    </location>
</feature>
<dbReference type="Proteomes" id="UP000077255">
    <property type="component" value="Chromosome"/>
</dbReference>
<feature type="transmembrane region" description="Helical" evidence="1">
    <location>
        <begin position="258"/>
        <end position="278"/>
    </location>
</feature>
<accession>A0A161JWZ1</accession>
<feature type="transmembrane region" description="Helical" evidence="1">
    <location>
        <begin position="57"/>
        <end position="76"/>
    </location>
</feature>
<organism evidence="2 3">
    <name type="scientific">Dyella thiooxydans</name>
    <dbReference type="NCBI Taxonomy" id="445710"/>
    <lineage>
        <taxon>Bacteria</taxon>
        <taxon>Pseudomonadati</taxon>
        <taxon>Pseudomonadota</taxon>
        <taxon>Gammaproteobacteria</taxon>
        <taxon>Lysobacterales</taxon>
        <taxon>Rhodanobacteraceae</taxon>
        <taxon>Dyella</taxon>
    </lineage>
</organism>
<keyword evidence="1" id="KW-0812">Transmembrane</keyword>
<dbReference type="KEGG" id="dtx:ATSB10_03110"/>
<dbReference type="STRING" id="445710.ATSB10_03110"/>
<dbReference type="InterPro" id="IPR009323">
    <property type="entry name" value="DUF979"/>
</dbReference>
<proteinExistence type="predicted"/>
<keyword evidence="1" id="KW-0472">Membrane</keyword>
<feature type="transmembrane region" description="Helical" evidence="1">
    <location>
        <begin position="32"/>
        <end position="51"/>
    </location>
</feature>
<dbReference type="Pfam" id="PF06166">
    <property type="entry name" value="DUF979"/>
    <property type="match status" value="1"/>
</dbReference>
<feature type="transmembrane region" description="Helical" evidence="1">
    <location>
        <begin position="211"/>
        <end position="237"/>
    </location>
</feature>
<reference evidence="2 3" key="1">
    <citation type="submission" date="2016-02" db="EMBL/GenBank/DDBJ databases">
        <title>Complete genome sequencing and analysis of ATSB10, Dyella thiooxydans isolated from rhizosphere soil of sunflower (Helianthus annuus L.).</title>
        <authorList>
            <person name="Lee Y."/>
            <person name="Hwangbo K."/>
            <person name="Chung H."/>
            <person name="Yoo J."/>
            <person name="Kim K.Y."/>
            <person name="Sa T.M."/>
            <person name="Um Y."/>
            <person name="Madhaiyan M."/>
        </authorList>
    </citation>
    <scope>NUCLEOTIDE SEQUENCE [LARGE SCALE GENOMIC DNA]</scope>
    <source>
        <strain evidence="2 3">ATSB10</strain>
    </source>
</reference>
<dbReference type="OrthoDB" id="1689651at2"/>